<accession>A0A1C0ACF4</accession>
<dbReference type="GO" id="GO:0015628">
    <property type="term" value="P:protein secretion by the type II secretion system"/>
    <property type="evidence" value="ECO:0007669"/>
    <property type="project" value="TreeGrafter"/>
</dbReference>
<proteinExistence type="predicted"/>
<feature type="domain" description="Helix-hairpin-helix DNA-binding motif class 1" evidence="1">
    <location>
        <begin position="19"/>
        <end position="38"/>
    </location>
</feature>
<protein>
    <recommendedName>
        <fullName evidence="1">Helix-hairpin-helix DNA-binding motif class 1 domain-containing protein</fullName>
    </recommendedName>
</protein>
<sequence>MAAEEANSSKVNINTATIEELTSLKGIGPTLAGRIVDYREMKGRFESLEELKLVSGIGKKLFAGIKDEITNEIQEVNLKQLDEDKEVPSSDEVVEDKKKEFELNEGIDIVNEYQVPQKYGVNELVLQVKNPKTAHLYWEYTEDKINEVIAQTGIDDINEAKLSLRVHNVTADSEYDIEIGLENDSWWLNELETTNSYFVNLGVVDGEGNFHSILQSNKITMPTNKVSDRLDEEWMTLKETMEQVYLLSGGLLFEERESGYSSVDILKKLESNNEIYDLDQIYSSIELLKGTLK</sequence>
<dbReference type="PANTHER" id="PTHR21180:SF32">
    <property type="entry name" value="ENDONUCLEASE_EXONUCLEASE_PHOSPHATASE FAMILY DOMAIN-CONTAINING PROTEIN 1"/>
    <property type="match status" value="1"/>
</dbReference>
<dbReference type="AlphaFoldDB" id="A0A1C0ACF4"/>
<reference evidence="3" key="1">
    <citation type="submission" date="2016-07" db="EMBL/GenBank/DDBJ databases">
        <authorList>
            <person name="Florea S."/>
            <person name="Webb J.S."/>
            <person name="Jaromczyk J."/>
            <person name="Schardl C.L."/>
        </authorList>
    </citation>
    <scope>NUCLEOTIDE SEQUENCE [LARGE SCALE GENOMIC DNA]</scope>
    <source>
        <strain evidence="3">Z6</strain>
    </source>
</reference>
<dbReference type="InterPro" id="IPR004509">
    <property type="entry name" value="Competence_ComEA_HhH"/>
</dbReference>
<dbReference type="EMBL" id="LWDV01000006">
    <property type="protein sequence ID" value="OCL28047.1"/>
    <property type="molecule type" value="Genomic_DNA"/>
</dbReference>
<dbReference type="RefSeq" id="WP_068715104.1">
    <property type="nucleotide sequence ID" value="NZ_LWDV01000006.1"/>
</dbReference>
<name>A0A1C0ACF4_9FIRM</name>
<dbReference type="NCBIfam" id="TIGR00426">
    <property type="entry name" value="competence protein ComEA helix-hairpin-helix repeat region"/>
    <property type="match status" value="1"/>
</dbReference>
<evidence type="ECO:0000259" key="1">
    <source>
        <dbReference type="SMART" id="SM00278"/>
    </source>
</evidence>
<organism evidence="2 3">
    <name type="scientific">Orenia metallireducens</name>
    <dbReference type="NCBI Taxonomy" id="1413210"/>
    <lineage>
        <taxon>Bacteria</taxon>
        <taxon>Bacillati</taxon>
        <taxon>Bacillota</taxon>
        <taxon>Clostridia</taxon>
        <taxon>Halanaerobiales</taxon>
        <taxon>Halobacteroidaceae</taxon>
        <taxon>Orenia</taxon>
    </lineage>
</organism>
<dbReference type="GO" id="GO:0015627">
    <property type="term" value="C:type II protein secretion system complex"/>
    <property type="evidence" value="ECO:0007669"/>
    <property type="project" value="TreeGrafter"/>
</dbReference>
<gene>
    <name evidence="2" type="ORF">U472_02280</name>
</gene>
<comment type="caution">
    <text evidence="2">The sequence shown here is derived from an EMBL/GenBank/DDBJ whole genome shotgun (WGS) entry which is preliminary data.</text>
</comment>
<dbReference type="Proteomes" id="UP000093514">
    <property type="component" value="Unassembled WGS sequence"/>
</dbReference>
<evidence type="ECO:0000313" key="2">
    <source>
        <dbReference type="EMBL" id="OCL28047.1"/>
    </source>
</evidence>
<evidence type="ECO:0000313" key="3">
    <source>
        <dbReference type="Proteomes" id="UP000093514"/>
    </source>
</evidence>
<dbReference type="PANTHER" id="PTHR21180">
    <property type="entry name" value="ENDONUCLEASE/EXONUCLEASE/PHOSPHATASE FAMILY DOMAIN-CONTAINING PROTEIN 1"/>
    <property type="match status" value="1"/>
</dbReference>
<dbReference type="InterPro" id="IPR051675">
    <property type="entry name" value="Endo/Exo/Phosphatase_dom_1"/>
</dbReference>
<dbReference type="OrthoDB" id="9812700at2"/>
<dbReference type="InterPro" id="IPR003583">
    <property type="entry name" value="Hlx-hairpin-Hlx_DNA-bd_motif"/>
</dbReference>
<dbReference type="Pfam" id="PF16258">
    <property type="entry name" value="DUF4912"/>
    <property type="match status" value="1"/>
</dbReference>
<dbReference type="Pfam" id="PF12836">
    <property type="entry name" value="HHH_3"/>
    <property type="match status" value="1"/>
</dbReference>
<dbReference type="SUPFAM" id="SSF47781">
    <property type="entry name" value="RuvA domain 2-like"/>
    <property type="match status" value="1"/>
</dbReference>
<dbReference type="InterPro" id="IPR010994">
    <property type="entry name" value="RuvA_2-like"/>
</dbReference>
<reference evidence="2 3" key="2">
    <citation type="submission" date="2016-08" db="EMBL/GenBank/DDBJ databases">
        <title>Orenia metallireducens sp. nov. strain Z6, a Novel Metal-reducing Firmicute from the Deep Subsurface.</title>
        <authorList>
            <person name="Maxim B.I."/>
            <person name="Kenneth K."/>
            <person name="Flynn T.M."/>
            <person name="Oloughlin E.J."/>
            <person name="Locke R.A."/>
            <person name="Weber J.R."/>
            <person name="Egan S.M."/>
            <person name="Mackie R.I."/>
            <person name="Cann I.K."/>
        </authorList>
    </citation>
    <scope>NUCLEOTIDE SEQUENCE [LARGE SCALE GENOMIC DNA]</scope>
    <source>
        <strain evidence="2 3">Z6</strain>
    </source>
</reference>
<dbReference type="GO" id="GO:0006281">
    <property type="term" value="P:DNA repair"/>
    <property type="evidence" value="ECO:0007669"/>
    <property type="project" value="InterPro"/>
</dbReference>
<dbReference type="Gene3D" id="1.10.150.320">
    <property type="entry name" value="Photosystem II 12 kDa extrinsic protein"/>
    <property type="match status" value="1"/>
</dbReference>
<keyword evidence="3" id="KW-1185">Reference proteome</keyword>
<dbReference type="InterPro" id="IPR032585">
    <property type="entry name" value="DUF4912"/>
</dbReference>
<dbReference type="SMART" id="SM00278">
    <property type="entry name" value="HhH1"/>
    <property type="match status" value="2"/>
</dbReference>
<dbReference type="GO" id="GO:0003677">
    <property type="term" value="F:DNA binding"/>
    <property type="evidence" value="ECO:0007669"/>
    <property type="project" value="InterPro"/>
</dbReference>
<feature type="domain" description="Helix-hairpin-helix DNA-binding motif class 1" evidence="1">
    <location>
        <begin position="49"/>
        <end position="68"/>
    </location>
</feature>